<evidence type="ECO:0000256" key="1">
    <source>
        <dbReference type="SAM" id="MobiDB-lite"/>
    </source>
</evidence>
<name>A0A345UMA4_9BACT</name>
<dbReference type="KEGG" id="cprv:CYPRO_2364"/>
<evidence type="ECO:0000313" key="2">
    <source>
        <dbReference type="EMBL" id="AXJ01606.1"/>
    </source>
</evidence>
<evidence type="ECO:0000313" key="3">
    <source>
        <dbReference type="Proteomes" id="UP000254808"/>
    </source>
</evidence>
<dbReference type="Proteomes" id="UP000254808">
    <property type="component" value="Chromosome"/>
</dbReference>
<protein>
    <submittedName>
        <fullName evidence="2">Uncharacterized protein</fullName>
    </submittedName>
</protein>
<reference evidence="2 3" key="1">
    <citation type="submission" date="2018-03" db="EMBL/GenBank/DDBJ databases">
        <title>Phenotypic and genomic properties of Cyclonatronum proteinivorum gen. nov., sp. nov., a haloalkaliphilic bacteroidete from soda lakes possessing Na+-translocating rhodopsin.</title>
        <authorList>
            <person name="Toshchakov S.V."/>
            <person name="Korzhenkov A."/>
            <person name="Samarov N.I."/>
            <person name="Kublanov I.V."/>
            <person name="Muntyan M.S."/>
            <person name="Sorokin D.Y."/>
        </authorList>
    </citation>
    <scope>NUCLEOTIDE SEQUENCE [LARGE SCALE GENOMIC DNA]</scope>
    <source>
        <strain evidence="2 3">Omega</strain>
    </source>
</reference>
<dbReference type="EMBL" id="CP027806">
    <property type="protein sequence ID" value="AXJ01606.1"/>
    <property type="molecule type" value="Genomic_DNA"/>
</dbReference>
<organism evidence="2 3">
    <name type="scientific">Cyclonatronum proteinivorum</name>
    <dbReference type="NCBI Taxonomy" id="1457365"/>
    <lineage>
        <taxon>Bacteria</taxon>
        <taxon>Pseudomonadati</taxon>
        <taxon>Balneolota</taxon>
        <taxon>Balneolia</taxon>
        <taxon>Balneolales</taxon>
        <taxon>Cyclonatronaceae</taxon>
        <taxon>Cyclonatronum</taxon>
    </lineage>
</organism>
<gene>
    <name evidence="2" type="ORF">CYPRO_2364</name>
</gene>
<proteinExistence type="predicted"/>
<feature type="region of interest" description="Disordered" evidence="1">
    <location>
        <begin position="1"/>
        <end position="36"/>
    </location>
</feature>
<sequence>MGATMGQITGGIRNERVRFGTHPVYPENPINPVHKL</sequence>
<accession>A0A345UMA4</accession>
<dbReference type="AlphaFoldDB" id="A0A345UMA4"/>
<keyword evidence="3" id="KW-1185">Reference proteome</keyword>